<evidence type="ECO:0000313" key="3">
    <source>
        <dbReference type="Proteomes" id="UP000184245"/>
    </source>
</evidence>
<reference evidence="2 3" key="1">
    <citation type="submission" date="2016-11" db="EMBL/GenBank/DDBJ databases">
        <authorList>
            <person name="Jaros S."/>
            <person name="Januszkiewicz K."/>
            <person name="Wedrychowicz H."/>
        </authorList>
    </citation>
    <scope>NUCLEOTIDE SEQUENCE [LARGE SCALE GENOMIC DNA]</scope>
    <source>
        <strain evidence="2 3">DSM 17459</strain>
    </source>
</reference>
<keyword evidence="1" id="KW-0175">Coiled coil</keyword>
<dbReference type="STRING" id="1122155.SAMN02745158_04483"/>
<name>A0A1M5DBT5_9CLOT</name>
<feature type="coiled-coil region" evidence="1">
    <location>
        <begin position="124"/>
        <end position="165"/>
    </location>
</feature>
<proteinExistence type="predicted"/>
<dbReference type="Proteomes" id="UP000184245">
    <property type="component" value="Unassembled WGS sequence"/>
</dbReference>
<gene>
    <name evidence="2" type="ORF">SAMN02745158_04483</name>
</gene>
<protein>
    <submittedName>
        <fullName evidence="2">Uncharacterized protein</fullName>
    </submittedName>
</protein>
<evidence type="ECO:0000256" key="1">
    <source>
        <dbReference type="SAM" id="Coils"/>
    </source>
</evidence>
<keyword evidence="3" id="KW-1185">Reference proteome</keyword>
<dbReference type="EMBL" id="FQVI01000064">
    <property type="protein sequence ID" value="SHF64162.1"/>
    <property type="molecule type" value="Genomic_DNA"/>
</dbReference>
<dbReference type="AlphaFoldDB" id="A0A1M5DBT5"/>
<organism evidence="2 3">
    <name type="scientific">Lactonifactor longoviformis DSM 17459</name>
    <dbReference type="NCBI Taxonomy" id="1122155"/>
    <lineage>
        <taxon>Bacteria</taxon>
        <taxon>Bacillati</taxon>
        <taxon>Bacillota</taxon>
        <taxon>Clostridia</taxon>
        <taxon>Eubacteriales</taxon>
        <taxon>Clostridiaceae</taxon>
        <taxon>Lactonifactor</taxon>
    </lineage>
</organism>
<accession>A0A1M5DBT5</accession>
<evidence type="ECO:0000313" key="2">
    <source>
        <dbReference type="EMBL" id="SHF64162.1"/>
    </source>
</evidence>
<sequence length="237" mass="27855">MKQIITEEMKVHEEWYKEAEKMTMEKLPKFLNHLMEDYQHDYGTVCHALSAGALATVHAMNESPGARGGITGFQASCIMWEFIRRFNYKNNKCGLRLQDMDNLLYPQYADKFHTISENVWNAVQKEAAERIKQSEAAHEKYENDLEQYKKDVKEFLIDVKQFEAEHPEYPKYEDNPQFYQHIGAGTLEEHEEYQKKVESGFLFEPRKPYDDSAHPAVIAHWLNIMDGKIPFGLRLEE</sequence>
<dbReference type="RefSeq" id="WP_072854956.1">
    <property type="nucleotide sequence ID" value="NZ_FQVI01000064.1"/>
</dbReference>